<keyword evidence="8" id="KW-0067">ATP-binding</keyword>
<feature type="transmembrane region" description="Helical" evidence="5">
    <location>
        <begin position="166"/>
        <end position="185"/>
    </location>
</feature>
<dbReference type="RefSeq" id="WP_344604370.1">
    <property type="nucleotide sequence ID" value="NZ_BAAAHE010000015.1"/>
</dbReference>
<evidence type="ECO:0000259" key="6">
    <source>
        <dbReference type="PROSITE" id="PS50893"/>
    </source>
</evidence>
<feature type="transmembrane region" description="Helical" evidence="5">
    <location>
        <begin position="252"/>
        <end position="271"/>
    </location>
</feature>
<dbReference type="SUPFAM" id="SSF90123">
    <property type="entry name" value="ABC transporter transmembrane region"/>
    <property type="match status" value="1"/>
</dbReference>
<dbReference type="PROSITE" id="PS50893">
    <property type="entry name" value="ABC_TRANSPORTER_2"/>
    <property type="match status" value="1"/>
</dbReference>
<keyword evidence="8" id="KW-0547">Nucleotide-binding</keyword>
<dbReference type="InterPro" id="IPR036640">
    <property type="entry name" value="ABC1_TM_sf"/>
</dbReference>
<dbReference type="InterPro" id="IPR027417">
    <property type="entry name" value="P-loop_NTPase"/>
</dbReference>
<dbReference type="PANTHER" id="PTHR43394">
    <property type="entry name" value="ATP-DEPENDENT PERMEASE MDL1, MITOCHONDRIAL"/>
    <property type="match status" value="1"/>
</dbReference>
<comment type="subcellular location">
    <subcellularLocation>
        <location evidence="1">Cell membrane</location>
        <topology evidence="1">Multi-pass membrane protein</topology>
    </subcellularLocation>
</comment>
<dbReference type="Gene3D" id="1.20.1560.10">
    <property type="entry name" value="ABC transporter type 1, transmembrane domain"/>
    <property type="match status" value="1"/>
</dbReference>
<protein>
    <submittedName>
        <fullName evidence="8">ABC transporter ATP-binding protein</fullName>
    </submittedName>
</protein>
<accession>A0ABN1GSU9</accession>
<dbReference type="InterPro" id="IPR003439">
    <property type="entry name" value="ABC_transporter-like_ATP-bd"/>
</dbReference>
<dbReference type="Proteomes" id="UP001500957">
    <property type="component" value="Unassembled WGS sequence"/>
</dbReference>
<dbReference type="SUPFAM" id="SSF52540">
    <property type="entry name" value="P-loop containing nucleoside triphosphate hydrolases"/>
    <property type="match status" value="1"/>
</dbReference>
<organism evidence="8 9">
    <name type="scientific">Sporichthya brevicatena</name>
    <dbReference type="NCBI Taxonomy" id="171442"/>
    <lineage>
        <taxon>Bacteria</taxon>
        <taxon>Bacillati</taxon>
        <taxon>Actinomycetota</taxon>
        <taxon>Actinomycetes</taxon>
        <taxon>Sporichthyales</taxon>
        <taxon>Sporichthyaceae</taxon>
        <taxon>Sporichthya</taxon>
    </lineage>
</organism>
<proteinExistence type="predicted"/>
<evidence type="ECO:0000313" key="8">
    <source>
        <dbReference type="EMBL" id="GAA0618379.1"/>
    </source>
</evidence>
<comment type="caution">
    <text evidence="8">The sequence shown here is derived from an EMBL/GenBank/DDBJ whole genome shotgun (WGS) entry which is preliminary data.</text>
</comment>
<gene>
    <name evidence="8" type="ORF">GCM10009547_20870</name>
</gene>
<dbReference type="Pfam" id="PF00664">
    <property type="entry name" value="ABC_membrane"/>
    <property type="match status" value="1"/>
</dbReference>
<dbReference type="CDD" id="cd07346">
    <property type="entry name" value="ABC_6TM_exporters"/>
    <property type="match status" value="1"/>
</dbReference>
<dbReference type="Gene3D" id="3.40.50.300">
    <property type="entry name" value="P-loop containing nucleotide triphosphate hydrolases"/>
    <property type="match status" value="1"/>
</dbReference>
<evidence type="ECO:0000256" key="1">
    <source>
        <dbReference type="ARBA" id="ARBA00004651"/>
    </source>
</evidence>
<feature type="domain" description="ABC transporter" evidence="6">
    <location>
        <begin position="333"/>
        <end position="572"/>
    </location>
</feature>
<dbReference type="PANTHER" id="PTHR43394:SF1">
    <property type="entry name" value="ATP-BINDING CASSETTE SUB-FAMILY B MEMBER 10, MITOCHONDRIAL"/>
    <property type="match status" value="1"/>
</dbReference>
<dbReference type="InterPro" id="IPR039421">
    <property type="entry name" value="Type_1_exporter"/>
</dbReference>
<evidence type="ECO:0000256" key="3">
    <source>
        <dbReference type="ARBA" id="ARBA00022989"/>
    </source>
</evidence>
<keyword evidence="4 5" id="KW-0472">Membrane</keyword>
<evidence type="ECO:0000259" key="7">
    <source>
        <dbReference type="PROSITE" id="PS50929"/>
    </source>
</evidence>
<evidence type="ECO:0000256" key="4">
    <source>
        <dbReference type="ARBA" id="ARBA00023136"/>
    </source>
</evidence>
<sequence>MENQDDAVGNDSRSVLRGALGRQRRWVGAAGALFICHQAGEALVPVLIGVIIDEAVATGDGSRLLAWLGALAAVFAFLSFGYRLGARCAERASEQAAHDLRLRLAERVLDDRGGAEAGRLPGALAGLATSDTAKVGILAFALPSGIAALAGLLVGGAALLRLSVPLGLVVLLGAPPMLWLVNLLGKPLEARSAEQQERAAASFGVAADLVAGLRVLKGVGAEPAAVARYRRVSQDSLQATLRAARADAAYEAAMIAMTGLFLAGVALLGGYLATQDHITVGELVAAVGLAQFLIGPMQAMAWVGSELAAARASSRRIAEVLSSPPAIAGGTAVPVRPVRGDVELRGVRSGSLAGLDLTVSSGEFVGVAADPADARALLRCLARETDPDGGAVLLDGRPLTELDPGPLRRTLLVAAHDAHLFEGSLLDNVLDGRGDDAPREPAAVRAALTAGGADEVAAALPEGVATTVGERGRGLSGGQRQRVALARALAADSPVLVLHDPTTAVDAATEARLAAGIRDLRQGRTTVLLTTSPALLAVTDRVALVRAGRVDEVGTHADLVARSAGYRELVLR</sequence>
<dbReference type="PROSITE" id="PS00211">
    <property type="entry name" value="ABC_TRANSPORTER_1"/>
    <property type="match status" value="1"/>
</dbReference>
<keyword evidence="2 5" id="KW-0812">Transmembrane</keyword>
<feature type="transmembrane region" description="Helical" evidence="5">
    <location>
        <begin position="26"/>
        <end position="52"/>
    </location>
</feature>
<dbReference type="InterPro" id="IPR017871">
    <property type="entry name" value="ABC_transporter-like_CS"/>
</dbReference>
<dbReference type="GO" id="GO:0005524">
    <property type="term" value="F:ATP binding"/>
    <property type="evidence" value="ECO:0007669"/>
    <property type="project" value="UniProtKB-KW"/>
</dbReference>
<name>A0ABN1GSU9_9ACTN</name>
<feature type="transmembrane region" description="Helical" evidence="5">
    <location>
        <begin position="137"/>
        <end position="160"/>
    </location>
</feature>
<evidence type="ECO:0000313" key="9">
    <source>
        <dbReference type="Proteomes" id="UP001500957"/>
    </source>
</evidence>
<evidence type="ECO:0000256" key="2">
    <source>
        <dbReference type="ARBA" id="ARBA00022692"/>
    </source>
</evidence>
<evidence type="ECO:0000256" key="5">
    <source>
        <dbReference type="SAM" id="Phobius"/>
    </source>
</evidence>
<keyword evidence="3 5" id="KW-1133">Transmembrane helix</keyword>
<dbReference type="Pfam" id="PF00005">
    <property type="entry name" value="ABC_tran"/>
    <property type="match status" value="1"/>
</dbReference>
<feature type="domain" description="ABC transmembrane type-1" evidence="7">
    <location>
        <begin position="29"/>
        <end position="309"/>
    </location>
</feature>
<keyword evidence="9" id="KW-1185">Reference proteome</keyword>
<reference evidence="8 9" key="1">
    <citation type="journal article" date="2019" name="Int. J. Syst. Evol. Microbiol.">
        <title>The Global Catalogue of Microorganisms (GCM) 10K type strain sequencing project: providing services to taxonomists for standard genome sequencing and annotation.</title>
        <authorList>
            <consortium name="The Broad Institute Genomics Platform"/>
            <consortium name="The Broad Institute Genome Sequencing Center for Infectious Disease"/>
            <person name="Wu L."/>
            <person name="Ma J."/>
        </authorList>
    </citation>
    <scope>NUCLEOTIDE SEQUENCE [LARGE SCALE GENOMIC DNA]</scope>
    <source>
        <strain evidence="8 9">JCM 10671</strain>
    </source>
</reference>
<dbReference type="EMBL" id="BAAAHE010000015">
    <property type="protein sequence ID" value="GAA0618379.1"/>
    <property type="molecule type" value="Genomic_DNA"/>
</dbReference>
<feature type="transmembrane region" description="Helical" evidence="5">
    <location>
        <begin position="64"/>
        <end position="82"/>
    </location>
</feature>
<dbReference type="InterPro" id="IPR011527">
    <property type="entry name" value="ABC1_TM_dom"/>
</dbReference>
<dbReference type="PROSITE" id="PS50929">
    <property type="entry name" value="ABC_TM1F"/>
    <property type="match status" value="1"/>
</dbReference>